<dbReference type="PANTHER" id="PTHR42749">
    <property type="entry name" value="CELL SHAPE-DETERMINING PROTEIN MREB"/>
    <property type="match status" value="1"/>
</dbReference>
<evidence type="ECO:0000256" key="6">
    <source>
        <dbReference type="ARBA" id="ARBA00023458"/>
    </source>
</evidence>
<dbReference type="KEGG" id="bpj:B2904_orf296"/>
<dbReference type="GO" id="GO:0000902">
    <property type="term" value="P:cell morphogenesis"/>
    <property type="evidence" value="ECO:0007669"/>
    <property type="project" value="InterPro"/>
</dbReference>
<dbReference type="SUPFAM" id="SSF53067">
    <property type="entry name" value="Actin-like ATPase domain"/>
    <property type="match status" value="2"/>
</dbReference>
<dbReference type="PATRIC" id="fig|1133568.3.peg.293"/>
<dbReference type="Proteomes" id="UP000007346">
    <property type="component" value="Chromosome"/>
</dbReference>
<evidence type="ECO:0000256" key="4">
    <source>
        <dbReference type="ARBA" id="ARBA00022840"/>
    </source>
</evidence>
<dbReference type="AlphaFoldDB" id="J9TR23"/>
<dbReference type="CDD" id="cd10225">
    <property type="entry name" value="ASKHA_NBD_MreB-like"/>
    <property type="match status" value="1"/>
</dbReference>
<comment type="subcellular location">
    <subcellularLocation>
        <location evidence="1">Cytoplasm</location>
    </subcellularLocation>
</comment>
<keyword evidence="2" id="KW-0963">Cytoplasm</keyword>
<sequence>MVKPRIAIGIPTGITEVERRAVRESCEQAGARTIFLIEQARAAAIGADMPINEPHGNMIIEIGGGTTEVAVLSLGSMVRSASIRVGGDELDDAIIKYMQRTHNLYIGEKTAEEIKINIGHAYKGDISKTMDIRGRDSVSGLPKTLTINSAEVKDAISDILLEILEAVKYVLNQTPPEIAADIVERGIVMSGGTSLLPGFTDLISIETGVPVILAESPLTCVAIGCGKFIEDTRNLKNYRRFS</sequence>
<dbReference type="GO" id="GO:0005524">
    <property type="term" value="F:ATP binding"/>
    <property type="evidence" value="ECO:0007669"/>
    <property type="project" value="UniProtKB-KW"/>
</dbReference>
<dbReference type="Pfam" id="PF06723">
    <property type="entry name" value="MreB_Mbl"/>
    <property type="match status" value="1"/>
</dbReference>
<dbReference type="HOGENOM" id="CLU_052037_0_0_12"/>
<dbReference type="PRINTS" id="PR01652">
    <property type="entry name" value="SHAPEPROTEIN"/>
</dbReference>
<accession>J9TR23</accession>
<dbReference type="PANTHER" id="PTHR42749:SF1">
    <property type="entry name" value="CELL SHAPE-DETERMINING PROTEIN MREB"/>
    <property type="match status" value="1"/>
</dbReference>
<organism evidence="7 8">
    <name type="scientific">Brachyspira pilosicoli B2904</name>
    <dbReference type="NCBI Taxonomy" id="1133568"/>
    <lineage>
        <taxon>Bacteria</taxon>
        <taxon>Pseudomonadati</taxon>
        <taxon>Spirochaetota</taxon>
        <taxon>Spirochaetia</taxon>
        <taxon>Brachyspirales</taxon>
        <taxon>Brachyspiraceae</taxon>
        <taxon>Brachyspira</taxon>
    </lineage>
</organism>
<evidence type="ECO:0000256" key="1">
    <source>
        <dbReference type="ARBA" id="ARBA00004496"/>
    </source>
</evidence>
<comment type="similarity">
    <text evidence="6">Belongs to the FtsA/MreB family.</text>
</comment>
<dbReference type="InterPro" id="IPR043129">
    <property type="entry name" value="ATPase_NBD"/>
</dbReference>
<gene>
    <name evidence="7" type="ORF">B2904_orf296</name>
</gene>
<evidence type="ECO:0000313" key="7">
    <source>
        <dbReference type="EMBL" id="AFR69652.1"/>
    </source>
</evidence>
<keyword evidence="4" id="KW-0067">ATP-binding</keyword>
<keyword evidence="3" id="KW-0547">Nucleotide-binding</keyword>
<evidence type="ECO:0000256" key="3">
    <source>
        <dbReference type="ARBA" id="ARBA00022741"/>
    </source>
</evidence>
<proteinExistence type="inferred from homology"/>
<dbReference type="GO" id="GO:0008360">
    <property type="term" value="P:regulation of cell shape"/>
    <property type="evidence" value="ECO:0007669"/>
    <property type="project" value="UniProtKB-KW"/>
</dbReference>
<evidence type="ECO:0000256" key="5">
    <source>
        <dbReference type="ARBA" id="ARBA00022960"/>
    </source>
</evidence>
<evidence type="ECO:0000256" key="2">
    <source>
        <dbReference type="ARBA" id="ARBA00022490"/>
    </source>
</evidence>
<dbReference type="GO" id="GO:0005737">
    <property type="term" value="C:cytoplasm"/>
    <property type="evidence" value="ECO:0007669"/>
    <property type="project" value="UniProtKB-SubCell"/>
</dbReference>
<reference evidence="7 8" key="1">
    <citation type="journal article" date="2012" name="BMC Genomics">
        <title>Comparative genomics of Brachyspira pilosicoli strains: genome rearrangements, reductions and correlation of genetic compliment with phenotypic diversity.</title>
        <authorList>
            <person name="Mappley L.J."/>
            <person name="Black M.L."/>
            <person name="Abuoun M."/>
            <person name="Darby A.C."/>
            <person name="Woodward M.J."/>
            <person name="Parkhill J."/>
            <person name="Turner A.K."/>
            <person name="Bellgard M.I."/>
            <person name="La T."/>
            <person name="Phillips N.D."/>
            <person name="La Ragione R.M."/>
            <person name="Hampson D.J."/>
        </authorList>
    </citation>
    <scope>NUCLEOTIDE SEQUENCE [LARGE SCALE GENOMIC DNA]</scope>
    <source>
        <strain evidence="7">B2904</strain>
    </source>
</reference>
<dbReference type="Gene3D" id="3.30.420.40">
    <property type="match status" value="2"/>
</dbReference>
<dbReference type="EMBL" id="CP003490">
    <property type="protein sequence ID" value="AFR69652.1"/>
    <property type="molecule type" value="Genomic_DNA"/>
</dbReference>
<keyword evidence="5" id="KW-0133">Cell shape</keyword>
<dbReference type="NCBIfam" id="NF010539">
    <property type="entry name" value="PRK13927.1"/>
    <property type="match status" value="1"/>
</dbReference>
<protein>
    <submittedName>
        <fullName evidence="7">Rod shape determining protein MreB</fullName>
    </submittedName>
</protein>
<evidence type="ECO:0000313" key="8">
    <source>
        <dbReference type="Proteomes" id="UP000007346"/>
    </source>
</evidence>
<name>J9TR23_BRAPL</name>
<dbReference type="InterPro" id="IPR056546">
    <property type="entry name" value="MreB_MamK-like"/>
</dbReference>
<dbReference type="InterPro" id="IPR004753">
    <property type="entry name" value="MreB"/>
</dbReference>